<dbReference type="SUPFAM" id="SSF47384">
    <property type="entry name" value="Homodimeric domain of signal transducing histidine kinase"/>
    <property type="match status" value="1"/>
</dbReference>
<dbReference type="EMBL" id="NSKC01000003">
    <property type="protein sequence ID" value="PAU84093.1"/>
    <property type="molecule type" value="Genomic_DNA"/>
</dbReference>
<dbReference type="InterPro" id="IPR035965">
    <property type="entry name" value="PAS-like_dom_sf"/>
</dbReference>
<dbReference type="InterPro" id="IPR005467">
    <property type="entry name" value="His_kinase_dom"/>
</dbReference>
<feature type="domain" description="Histidine kinase" evidence="9">
    <location>
        <begin position="414"/>
        <end position="665"/>
    </location>
</feature>
<protein>
    <recommendedName>
        <fullName evidence="2">histidine kinase</fullName>
        <ecNumber evidence="2">2.7.13.3</ecNumber>
    </recommendedName>
</protein>
<dbReference type="PROSITE" id="PS50112">
    <property type="entry name" value="PAS"/>
    <property type="match status" value="1"/>
</dbReference>
<dbReference type="SMART" id="SM00388">
    <property type="entry name" value="HisKA"/>
    <property type="match status" value="1"/>
</dbReference>
<dbReference type="InterPro" id="IPR003661">
    <property type="entry name" value="HisK_dim/P_dom"/>
</dbReference>
<dbReference type="NCBIfam" id="TIGR00229">
    <property type="entry name" value="sensory_box"/>
    <property type="match status" value="1"/>
</dbReference>
<feature type="compositionally biased region" description="Basic and acidic residues" evidence="8">
    <location>
        <begin position="561"/>
        <end position="575"/>
    </location>
</feature>
<dbReference type="PROSITE" id="PS50109">
    <property type="entry name" value="HIS_KIN"/>
    <property type="match status" value="1"/>
</dbReference>
<keyword evidence="7" id="KW-0175">Coiled coil</keyword>
<feature type="domain" description="PAS" evidence="10">
    <location>
        <begin position="275"/>
        <end position="350"/>
    </location>
</feature>
<gene>
    <name evidence="11" type="ORF">CK500_06565</name>
</gene>
<dbReference type="GO" id="GO:0000155">
    <property type="term" value="F:phosphorelay sensor kinase activity"/>
    <property type="evidence" value="ECO:0007669"/>
    <property type="project" value="InterPro"/>
</dbReference>
<dbReference type="SUPFAM" id="SSF55785">
    <property type="entry name" value="PYP-like sensor domain (PAS domain)"/>
    <property type="match status" value="1"/>
</dbReference>
<dbReference type="Gene3D" id="1.10.287.130">
    <property type="match status" value="1"/>
</dbReference>
<dbReference type="PANTHER" id="PTHR43711">
    <property type="entry name" value="TWO-COMPONENT HISTIDINE KINASE"/>
    <property type="match status" value="1"/>
</dbReference>
<keyword evidence="4" id="KW-0808">Transferase</keyword>
<comment type="caution">
    <text evidence="11">The sequence shown here is derived from an EMBL/GenBank/DDBJ whole genome shotgun (WGS) entry which is preliminary data.</text>
</comment>
<sequence length="665" mass="71121">MDIEPKERQSVLVLAGDADEAAGVADALSGVDASSTPVGDAAPQALGDDLAAADAVVVLDREAVAALSGREGSFRVVALVDDPAAEPATAPVVDAIATGAADLDATLRWLEARSESGLGRDEPARTPSRIEQLNAEVTRLASVRTVEEAYRTAIAVADEVFPRYPCVVGVREGEWVEPIAASADVSIGDCDRVRVGRGSVGTAVDTGEPAVEPRTAEAVPYRTLLALPVGGDTVLQLATDEDGFDADDRRLAGLFASHVEETLDRIRADEALRTERDHLLALFSNVPDPAIAYDYVDGEPIVHRVNDAFEETFGYDADRVVGESVDDYIVPPTEEAESEAAELNERLQRGENVRREVTRETAEGLKHFILHVVPIRLDAENVAGYAIYTDVTERREHEAALERQNERLDEFASIVSHDLRNPLGVAQGYVDLATETDETAHLEKTAEALGRMDELVGDLLSLARQGESVGETEPVSLEALARDAWESVDTGDAELVLETDVTIDANATRTRELLENVFRNSVEHGSTGSRAEPDDSVEHGSTGSRTESGDSVEHGSTGSRAEPDDSVEHGQRPGEECDGPLTVRVGAAAFRGDDGESRHGFFVEDDGCGLPESEHDRVFDSGFTTEENGTGLGLAITKRIADAHGWEVRALAGDAGGARFEFKTT</sequence>
<evidence type="ECO:0000259" key="9">
    <source>
        <dbReference type="PROSITE" id="PS50109"/>
    </source>
</evidence>
<feature type="region of interest" description="Disordered" evidence="8">
    <location>
        <begin position="518"/>
        <end position="581"/>
    </location>
</feature>
<dbReference type="InterPro" id="IPR050736">
    <property type="entry name" value="Sensor_HK_Regulatory"/>
</dbReference>
<dbReference type="EC" id="2.7.13.3" evidence="2"/>
<dbReference type="Pfam" id="PF02518">
    <property type="entry name" value="HATPase_c"/>
    <property type="match status" value="1"/>
</dbReference>
<keyword evidence="5 11" id="KW-0418">Kinase</keyword>
<proteinExistence type="predicted"/>
<evidence type="ECO:0000256" key="7">
    <source>
        <dbReference type="SAM" id="Coils"/>
    </source>
</evidence>
<dbReference type="InterPro" id="IPR013656">
    <property type="entry name" value="PAS_4"/>
</dbReference>
<name>A0A2A2FHR8_9EURY</name>
<evidence type="ECO:0000259" key="10">
    <source>
        <dbReference type="PROSITE" id="PS50112"/>
    </source>
</evidence>
<comment type="catalytic activity">
    <reaction evidence="1">
        <text>ATP + protein L-histidine = ADP + protein N-phospho-L-histidine.</text>
        <dbReference type="EC" id="2.7.13.3"/>
    </reaction>
</comment>
<dbReference type="Gene3D" id="3.30.450.20">
    <property type="entry name" value="PAS domain"/>
    <property type="match status" value="1"/>
</dbReference>
<dbReference type="PRINTS" id="PR00344">
    <property type="entry name" value="BCTRLSENSOR"/>
</dbReference>
<evidence type="ECO:0000256" key="5">
    <source>
        <dbReference type="ARBA" id="ARBA00022777"/>
    </source>
</evidence>
<dbReference type="Gene3D" id="3.30.450.40">
    <property type="match status" value="1"/>
</dbReference>
<dbReference type="SMART" id="SM00091">
    <property type="entry name" value="PAS"/>
    <property type="match status" value="1"/>
</dbReference>
<evidence type="ECO:0000256" key="2">
    <source>
        <dbReference type="ARBA" id="ARBA00012438"/>
    </source>
</evidence>
<evidence type="ECO:0000256" key="6">
    <source>
        <dbReference type="ARBA" id="ARBA00023012"/>
    </source>
</evidence>
<dbReference type="AlphaFoldDB" id="A0A2A2FHR8"/>
<evidence type="ECO:0000313" key="11">
    <source>
        <dbReference type="EMBL" id="PAU84093.1"/>
    </source>
</evidence>
<dbReference type="InterPro" id="IPR003594">
    <property type="entry name" value="HATPase_dom"/>
</dbReference>
<evidence type="ECO:0000256" key="4">
    <source>
        <dbReference type="ARBA" id="ARBA00022679"/>
    </source>
</evidence>
<reference evidence="11 12" key="1">
    <citation type="submission" date="2017-08" db="EMBL/GenBank/DDBJ databases">
        <title>The strain WRN001 was isolated from Binhai saline alkaline soil, Tianjin, China.</title>
        <authorList>
            <person name="Liu D."/>
            <person name="Zhang G."/>
        </authorList>
    </citation>
    <scope>NUCLEOTIDE SEQUENCE [LARGE SCALE GENOMIC DNA]</scope>
    <source>
        <strain evidence="11 12">WN019</strain>
    </source>
</reference>
<dbReference type="InterPro" id="IPR004358">
    <property type="entry name" value="Sig_transdc_His_kin-like_C"/>
</dbReference>
<dbReference type="SUPFAM" id="SSF55874">
    <property type="entry name" value="ATPase domain of HSP90 chaperone/DNA topoisomerase II/histidine kinase"/>
    <property type="match status" value="1"/>
</dbReference>
<keyword evidence="3" id="KW-0597">Phosphoprotein</keyword>
<keyword evidence="6" id="KW-0902">Two-component regulatory system</keyword>
<dbReference type="InterPro" id="IPR000014">
    <property type="entry name" value="PAS"/>
</dbReference>
<feature type="coiled-coil region" evidence="7">
    <location>
        <begin position="333"/>
        <end position="360"/>
    </location>
</feature>
<dbReference type="RefSeq" id="WP_095636450.1">
    <property type="nucleotide sequence ID" value="NZ_NSKC01000003.1"/>
</dbReference>
<dbReference type="SMART" id="SM00387">
    <property type="entry name" value="HATPase_c"/>
    <property type="match status" value="1"/>
</dbReference>
<dbReference type="InterPro" id="IPR029016">
    <property type="entry name" value="GAF-like_dom_sf"/>
</dbReference>
<dbReference type="OrthoDB" id="8127at2157"/>
<evidence type="ECO:0000256" key="8">
    <source>
        <dbReference type="SAM" id="MobiDB-lite"/>
    </source>
</evidence>
<evidence type="ECO:0000313" key="12">
    <source>
        <dbReference type="Proteomes" id="UP000218083"/>
    </source>
</evidence>
<organism evidence="11 12">
    <name type="scientific">Halorubrum salipaludis</name>
    <dbReference type="NCBI Taxonomy" id="2032630"/>
    <lineage>
        <taxon>Archaea</taxon>
        <taxon>Methanobacteriati</taxon>
        <taxon>Methanobacteriota</taxon>
        <taxon>Stenosarchaea group</taxon>
        <taxon>Halobacteria</taxon>
        <taxon>Halobacteriales</taxon>
        <taxon>Haloferacaceae</taxon>
        <taxon>Halorubrum</taxon>
    </lineage>
</organism>
<dbReference type="Pfam" id="PF00512">
    <property type="entry name" value="HisKA"/>
    <property type="match status" value="1"/>
</dbReference>
<evidence type="ECO:0000256" key="1">
    <source>
        <dbReference type="ARBA" id="ARBA00000085"/>
    </source>
</evidence>
<dbReference type="PANTHER" id="PTHR43711:SF1">
    <property type="entry name" value="HISTIDINE KINASE 1"/>
    <property type="match status" value="1"/>
</dbReference>
<dbReference type="InterPro" id="IPR036890">
    <property type="entry name" value="HATPase_C_sf"/>
</dbReference>
<dbReference type="CDD" id="cd00082">
    <property type="entry name" value="HisKA"/>
    <property type="match status" value="1"/>
</dbReference>
<dbReference type="CDD" id="cd00130">
    <property type="entry name" value="PAS"/>
    <property type="match status" value="1"/>
</dbReference>
<dbReference type="Pfam" id="PF08448">
    <property type="entry name" value="PAS_4"/>
    <property type="match status" value="1"/>
</dbReference>
<dbReference type="Proteomes" id="UP000218083">
    <property type="component" value="Unassembled WGS sequence"/>
</dbReference>
<dbReference type="InterPro" id="IPR036097">
    <property type="entry name" value="HisK_dim/P_sf"/>
</dbReference>
<dbReference type="SUPFAM" id="SSF55781">
    <property type="entry name" value="GAF domain-like"/>
    <property type="match status" value="1"/>
</dbReference>
<dbReference type="Gene3D" id="3.30.565.10">
    <property type="entry name" value="Histidine kinase-like ATPase, C-terminal domain"/>
    <property type="match status" value="1"/>
</dbReference>
<evidence type="ECO:0000256" key="3">
    <source>
        <dbReference type="ARBA" id="ARBA00022553"/>
    </source>
</evidence>
<accession>A0A2A2FHR8</accession>
<keyword evidence="12" id="KW-1185">Reference proteome</keyword>